<proteinExistence type="predicted"/>
<evidence type="ECO:0000256" key="4">
    <source>
        <dbReference type="SAM" id="SignalP"/>
    </source>
</evidence>
<comment type="caution">
    <text evidence="6">The sequence shown here is derived from an EMBL/GenBank/DDBJ whole genome shotgun (WGS) entry which is preliminary data.</text>
</comment>
<keyword evidence="2" id="KW-0472">Membrane</keyword>
<evidence type="ECO:0000256" key="1">
    <source>
        <dbReference type="ARBA" id="ARBA00004442"/>
    </source>
</evidence>
<sequence>MKTFLQKTILIALLFISYYSNAQTGGSATGKVLNSKDKSPVDYASVAVKRLSDSTTVGGTNTGANGSFTISGLALGKYKLYVVYIGLKTINKEFELTAASPTINFGDLTMENTGVQLNTVVVQGEIPPVVVKKDTLEFDAKTIKVKENSVVEDLLKKLPGVEVAKDGTVTTQGETIKRVRVDGKDFMGTDPLMATKNLPADMVDKIQIIDDMSDQSKFSGVDDGNREKIINITTKNGVKNKGFVGNNTVGYGTNDRYDVNLSVSRFNESEQISLLGQFNNVNKQSFSGGIGGGGGMRFGGFNGGPQKGITTTNMAGLNYANVYKNGTTFNASYNFNKTSLFLDQNSFTRNLLGDIITTSSSDNVSTTERLNHRFNATLDTKIDSSISVRWQPSFTYSENEGNSSNNYTRQVINNTIGSQTNLTNSITPSINNNLLFRKKFQRRGRTLSLNINTSFNDSDGNNFNKFSESTSVNGVPSAVNRDQLNDQDSRSISNTARLVYTEPLSKTLSLELNYQNVYSFDNQERAVYDFNPITQQYDLVSAKFSNNFENTSYTNAVGFSFNKTEKKYNWQLGLGVQNISQERFDITNNDAFNRNFINLTPSAQFRYNFSNSKRLRINYNGRTSQPSISQIAPVLDNTNTTTLPIGNPDLKPAFTNSLSIFYNNFDFASYRSLFIGAFINQQFNAFSTQSVVIQNDPNNPENNGKIQQKSVNVDGNFSANVFGSVSQPIIKGNKLNFQIDLRGGYSKTTGFSGTLENITNSYSITNGYKLVSNLDKLDLIAGISGTMYRDRYSANQNNNTKYYTLSPNIDISYLLPGNIRIQTDLTYNKLTGRGVGFDTDYTLINAYVSRQFNRLTFKASVNDLLNQNTGVERNGGANTIQDLNYNVLKRYYMFSLTYSLSKIAGVGMGGGQQGGQRQGGMRMGGM</sequence>
<dbReference type="OrthoDB" id="1086219at2"/>
<accession>A0A4U1CVY1</accession>
<dbReference type="Pfam" id="PF13620">
    <property type="entry name" value="CarboxypepD_reg"/>
    <property type="match status" value="1"/>
</dbReference>
<protein>
    <submittedName>
        <fullName evidence="6">TonB-dependent receptor</fullName>
    </submittedName>
</protein>
<dbReference type="InterPro" id="IPR013784">
    <property type="entry name" value="Carb-bd-like_fold"/>
</dbReference>
<name>A0A4U1CVY1_9SPHI</name>
<comment type="subcellular location">
    <subcellularLocation>
        <location evidence="1">Cell outer membrane</location>
    </subcellularLocation>
</comment>
<dbReference type="SUPFAM" id="SSF56935">
    <property type="entry name" value="Porins"/>
    <property type="match status" value="1"/>
</dbReference>
<feature type="domain" description="Outer membrane protein beta-barrel" evidence="5">
    <location>
        <begin position="438"/>
        <end position="898"/>
    </location>
</feature>
<dbReference type="Gene3D" id="2.60.40.1120">
    <property type="entry name" value="Carboxypeptidase-like, regulatory domain"/>
    <property type="match status" value="1"/>
</dbReference>
<evidence type="ECO:0000256" key="2">
    <source>
        <dbReference type="ARBA" id="ARBA00023136"/>
    </source>
</evidence>
<dbReference type="AlphaFoldDB" id="A0A4U1CVY1"/>
<dbReference type="InterPro" id="IPR036942">
    <property type="entry name" value="Beta-barrel_TonB_sf"/>
</dbReference>
<gene>
    <name evidence="6" type="ORF">FA048_05735</name>
</gene>
<keyword evidence="7" id="KW-1185">Reference proteome</keyword>
<evidence type="ECO:0000313" key="7">
    <source>
        <dbReference type="Proteomes" id="UP000309488"/>
    </source>
</evidence>
<dbReference type="SUPFAM" id="SSF49452">
    <property type="entry name" value="Starch-binding domain-like"/>
    <property type="match status" value="1"/>
</dbReference>
<evidence type="ECO:0000259" key="5">
    <source>
        <dbReference type="Pfam" id="PF14905"/>
    </source>
</evidence>
<feature type="signal peptide" evidence="4">
    <location>
        <begin position="1"/>
        <end position="22"/>
    </location>
</feature>
<dbReference type="InterPro" id="IPR041700">
    <property type="entry name" value="OMP_b-brl_3"/>
</dbReference>
<feature type="chain" id="PRO_5020775533" evidence="4">
    <location>
        <begin position="23"/>
        <end position="926"/>
    </location>
</feature>
<evidence type="ECO:0000256" key="3">
    <source>
        <dbReference type="ARBA" id="ARBA00023237"/>
    </source>
</evidence>
<dbReference type="Proteomes" id="UP000309488">
    <property type="component" value="Unassembled WGS sequence"/>
</dbReference>
<keyword evidence="6" id="KW-0675">Receptor</keyword>
<reference evidence="6 7" key="1">
    <citation type="submission" date="2019-04" db="EMBL/GenBank/DDBJ databases">
        <title>Pedobacter sp. RP-3-22 sp. nov., isolated from Arctic soil.</title>
        <authorList>
            <person name="Dahal R.H."/>
            <person name="Kim D.-U."/>
        </authorList>
    </citation>
    <scope>NUCLEOTIDE SEQUENCE [LARGE SCALE GENOMIC DNA]</scope>
    <source>
        <strain evidence="6 7">RP-3-22</strain>
    </source>
</reference>
<dbReference type="Pfam" id="PF14905">
    <property type="entry name" value="OMP_b-brl_3"/>
    <property type="match status" value="1"/>
</dbReference>
<keyword evidence="4" id="KW-0732">Signal</keyword>
<dbReference type="EMBL" id="SWBR01000001">
    <property type="protein sequence ID" value="TKC13114.1"/>
    <property type="molecule type" value="Genomic_DNA"/>
</dbReference>
<dbReference type="Gene3D" id="2.40.170.20">
    <property type="entry name" value="TonB-dependent receptor, beta-barrel domain"/>
    <property type="match status" value="1"/>
</dbReference>
<dbReference type="RefSeq" id="WP_136839237.1">
    <property type="nucleotide sequence ID" value="NZ_SWBR01000001.1"/>
</dbReference>
<dbReference type="GO" id="GO:0009279">
    <property type="term" value="C:cell outer membrane"/>
    <property type="evidence" value="ECO:0007669"/>
    <property type="project" value="UniProtKB-SubCell"/>
</dbReference>
<keyword evidence="3" id="KW-0998">Cell outer membrane</keyword>
<organism evidence="6 7">
    <name type="scientific">Pedobacter polaris</name>
    <dbReference type="NCBI Taxonomy" id="2571273"/>
    <lineage>
        <taxon>Bacteria</taxon>
        <taxon>Pseudomonadati</taxon>
        <taxon>Bacteroidota</taxon>
        <taxon>Sphingobacteriia</taxon>
        <taxon>Sphingobacteriales</taxon>
        <taxon>Sphingobacteriaceae</taxon>
        <taxon>Pedobacter</taxon>
    </lineage>
</organism>
<evidence type="ECO:0000313" key="6">
    <source>
        <dbReference type="EMBL" id="TKC13114.1"/>
    </source>
</evidence>
<dbReference type="GO" id="GO:0030246">
    <property type="term" value="F:carbohydrate binding"/>
    <property type="evidence" value="ECO:0007669"/>
    <property type="project" value="InterPro"/>
</dbReference>